<gene>
    <name evidence="3" type="ORF">ACFFVF_11705</name>
</gene>
<dbReference type="InterPro" id="IPR047650">
    <property type="entry name" value="Transpos_IS110"/>
</dbReference>
<proteinExistence type="predicted"/>
<comment type="caution">
    <text evidence="3">The sequence shown here is derived from an EMBL/GenBank/DDBJ whole genome shotgun (WGS) entry which is preliminary data.</text>
</comment>
<reference evidence="3 4" key="1">
    <citation type="submission" date="2024-09" db="EMBL/GenBank/DDBJ databases">
        <authorList>
            <person name="Sun Q."/>
            <person name="Mori K."/>
        </authorList>
    </citation>
    <scope>NUCLEOTIDE SEQUENCE [LARGE SCALE GENOMIC DNA]</scope>
    <source>
        <strain evidence="3 4">CECT 7955</strain>
    </source>
</reference>
<evidence type="ECO:0000313" key="3">
    <source>
        <dbReference type="EMBL" id="MFB9097185.1"/>
    </source>
</evidence>
<dbReference type="InterPro" id="IPR003346">
    <property type="entry name" value="Transposase_20"/>
</dbReference>
<keyword evidence="4" id="KW-1185">Reference proteome</keyword>
<evidence type="ECO:0000259" key="1">
    <source>
        <dbReference type="Pfam" id="PF01548"/>
    </source>
</evidence>
<protein>
    <submittedName>
        <fullName evidence="3">IS110 family transposase</fullName>
    </submittedName>
</protein>
<dbReference type="Proteomes" id="UP001589607">
    <property type="component" value="Unassembled WGS sequence"/>
</dbReference>
<evidence type="ECO:0000313" key="4">
    <source>
        <dbReference type="Proteomes" id="UP001589607"/>
    </source>
</evidence>
<name>A0ABV5GP68_9FLAO</name>
<dbReference type="PANTHER" id="PTHR33055">
    <property type="entry name" value="TRANSPOSASE FOR INSERTION SEQUENCE ELEMENT IS1111A"/>
    <property type="match status" value="1"/>
</dbReference>
<accession>A0ABV5GP68</accession>
<organism evidence="3 4">
    <name type="scientific">Flavobacterium jumunjinense</name>
    <dbReference type="NCBI Taxonomy" id="998845"/>
    <lineage>
        <taxon>Bacteria</taxon>
        <taxon>Pseudomonadati</taxon>
        <taxon>Bacteroidota</taxon>
        <taxon>Flavobacteriia</taxon>
        <taxon>Flavobacteriales</taxon>
        <taxon>Flavobacteriaceae</taxon>
        <taxon>Flavobacterium</taxon>
    </lineage>
</organism>
<dbReference type="InterPro" id="IPR002525">
    <property type="entry name" value="Transp_IS110-like_N"/>
</dbReference>
<dbReference type="PANTHER" id="PTHR33055:SF3">
    <property type="entry name" value="PUTATIVE TRANSPOSASE FOR IS117-RELATED"/>
    <property type="match status" value="1"/>
</dbReference>
<sequence length="333" mass="38588">MSKFKHFLGIDASKEYFDAVVILDGIKEKPVHSQFVNDYKGIKSLYKWLKEQGSTFENTLVCLEHTGMYGKLIIKYLMVYNFSLWVEMSLKIIKSIGIQRGKNDKVDAERIAFYAMKNVEESITYNPPRTEIDKIKNLLSLREKLVDTKSCLLRNAKELKSFDLEVAKFSEKLQKNTIKGIDLDLKNIERQLDNIIKEDENLCRIYKIVTSVIGIGRVTTLFLICYTNEFTMYSTPRQLACYAGVVPFEHTSGKSIRAKPKVHYLANKKLKKQLHMCALSAIKHDPELKLYFNKKVEEGKSKMLVINNVRNKLVHRVCACIRENKIFEKRQVA</sequence>
<dbReference type="Pfam" id="PF02371">
    <property type="entry name" value="Transposase_20"/>
    <property type="match status" value="1"/>
</dbReference>
<feature type="domain" description="Transposase IS110-like N-terminal" evidence="1">
    <location>
        <begin position="8"/>
        <end position="151"/>
    </location>
</feature>
<dbReference type="NCBIfam" id="NF033542">
    <property type="entry name" value="transpos_IS110"/>
    <property type="match status" value="1"/>
</dbReference>
<dbReference type="Pfam" id="PF01548">
    <property type="entry name" value="DEDD_Tnp_IS110"/>
    <property type="match status" value="1"/>
</dbReference>
<dbReference type="EMBL" id="JBHMEY010000039">
    <property type="protein sequence ID" value="MFB9097185.1"/>
    <property type="molecule type" value="Genomic_DNA"/>
</dbReference>
<feature type="domain" description="Transposase IS116/IS110/IS902 C-terminal" evidence="2">
    <location>
        <begin position="207"/>
        <end position="292"/>
    </location>
</feature>
<dbReference type="RefSeq" id="WP_236458208.1">
    <property type="nucleotide sequence ID" value="NZ_CBCSGE010000015.1"/>
</dbReference>
<evidence type="ECO:0000259" key="2">
    <source>
        <dbReference type="Pfam" id="PF02371"/>
    </source>
</evidence>